<feature type="compositionally biased region" description="Basic and acidic residues" evidence="4">
    <location>
        <begin position="20"/>
        <end position="30"/>
    </location>
</feature>
<dbReference type="Proteomes" id="UP000824890">
    <property type="component" value="Unassembled WGS sequence"/>
</dbReference>
<evidence type="ECO:0000259" key="5">
    <source>
        <dbReference type="Pfam" id="PF02902"/>
    </source>
</evidence>
<gene>
    <name evidence="6" type="ORF">HID58_002201</name>
</gene>
<feature type="domain" description="Ubiquitin-like protease family profile" evidence="5">
    <location>
        <begin position="567"/>
        <end position="656"/>
    </location>
</feature>
<feature type="region of interest" description="Disordered" evidence="4">
    <location>
        <begin position="1"/>
        <end position="30"/>
    </location>
</feature>
<accession>A0ABQ8ELU1</accession>
<evidence type="ECO:0000313" key="7">
    <source>
        <dbReference type="Proteomes" id="UP000824890"/>
    </source>
</evidence>
<keyword evidence="7" id="KW-1185">Reference proteome</keyword>
<dbReference type="InterPro" id="IPR038765">
    <property type="entry name" value="Papain-like_cys_pep_sf"/>
</dbReference>
<evidence type="ECO:0000313" key="6">
    <source>
        <dbReference type="EMBL" id="KAH0942564.1"/>
    </source>
</evidence>
<dbReference type="InterPro" id="IPR003653">
    <property type="entry name" value="Peptidase_C48_C"/>
</dbReference>
<evidence type="ECO:0000256" key="3">
    <source>
        <dbReference type="ARBA" id="ARBA00022801"/>
    </source>
</evidence>
<dbReference type="SUPFAM" id="SSF54001">
    <property type="entry name" value="Cysteine proteinases"/>
    <property type="match status" value="1"/>
</dbReference>
<feature type="region of interest" description="Disordered" evidence="4">
    <location>
        <begin position="291"/>
        <end position="315"/>
    </location>
</feature>
<feature type="region of interest" description="Disordered" evidence="4">
    <location>
        <begin position="370"/>
        <end position="391"/>
    </location>
</feature>
<organism evidence="6 7">
    <name type="scientific">Brassica napus</name>
    <name type="common">Rape</name>
    <dbReference type="NCBI Taxonomy" id="3708"/>
    <lineage>
        <taxon>Eukaryota</taxon>
        <taxon>Viridiplantae</taxon>
        <taxon>Streptophyta</taxon>
        <taxon>Embryophyta</taxon>
        <taxon>Tracheophyta</taxon>
        <taxon>Spermatophyta</taxon>
        <taxon>Magnoliopsida</taxon>
        <taxon>eudicotyledons</taxon>
        <taxon>Gunneridae</taxon>
        <taxon>Pentapetalae</taxon>
        <taxon>rosids</taxon>
        <taxon>malvids</taxon>
        <taxon>Brassicales</taxon>
        <taxon>Brassicaceae</taxon>
        <taxon>Brassiceae</taxon>
        <taxon>Brassica</taxon>
    </lineage>
</organism>
<feature type="compositionally biased region" description="Polar residues" evidence="4">
    <location>
        <begin position="296"/>
        <end position="315"/>
    </location>
</feature>
<proteinExistence type="inferred from homology"/>
<dbReference type="EMBL" id="JAGKQM010000001">
    <property type="protein sequence ID" value="KAH0942564.1"/>
    <property type="molecule type" value="Genomic_DNA"/>
</dbReference>
<sequence length="689" mass="76575">MSSSMIQHPRSQFDDSEEEQGGRSRVDESTRRFDDDRALDYGLVGIERRGGERRIENDSININLFIKSVRGTFVINHSLQDKDEVSLAQSSVALKGQVDSIQQVLVAAVPINWAERWRGQRFCKIETTFGGKFEVIPANARKVDRECRVEVKSILDDLKENWAQTVDFSYDDELEDALVDDMIKAGEKNKDKETKDKLEKEHMSEFTECDSSELPHPPGLANHICTLMKDYIGGIEGRVASSVQLSVHHGLLELQKSLDVSLSASLLKIQGAIIQSLMDHAVLRPRLKKRTMIGHNENSPSSGGRSPPLVSSNAQANWTSPARDIIDGVLDDLNLDTGAEASGSHVSMPEKKTGNQDVQNLASHDSLLEKSAGHTDPHNNGDHPNPVSDQLDTEMHIPYNLLGIPSFSLGLLHKEVTEVLVNVKHVNFVMHEDNGDGGLVEPRKSKRPQNKPIVLNDFHYDLKIGLGYNINPNIGQLFSDLQEELRQKKHISPTHTITPTEFSDIALRPQHISPKVMDALMLFLARELPDDDSRVQIFDTTFHAYMVMQHFRVVKTAVKDRPKLKFAGHWVGVFVDTKVTSVVILDSNVAFKSESLMKKDLNPIAALMPYIVKAANGTEFVGSLKPFSLNRAKGVPQIVNAGDAAVMFELLIEVHTKCGLPGLKCITTHILPKAAKQLVVIFFNDLSSS</sequence>
<comment type="similarity">
    <text evidence="1">Belongs to the peptidase C48 family.</text>
</comment>
<evidence type="ECO:0000256" key="4">
    <source>
        <dbReference type="SAM" id="MobiDB-lite"/>
    </source>
</evidence>
<comment type="caution">
    <text evidence="6">The sequence shown here is derived from an EMBL/GenBank/DDBJ whole genome shotgun (WGS) entry which is preliminary data.</text>
</comment>
<keyword evidence="2" id="KW-0645">Protease</keyword>
<dbReference type="Pfam" id="PF02902">
    <property type="entry name" value="Peptidase_C48"/>
    <property type="match status" value="1"/>
</dbReference>
<reference evidence="6 7" key="1">
    <citation type="submission" date="2021-05" db="EMBL/GenBank/DDBJ databases">
        <title>Genome Assembly of Synthetic Allotetraploid Brassica napus Reveals Homoeologous Exchanges between Subgenomes.</title>
        <authorList>
            <person name="Davis J.T."/>
        </authorList>
    </citation>
    <scope>NUCLEOTIDE SEQUENCE [LARGE SCALE GENOMIC DNA]</scope>
    <source>
        <strain evidence="7">cv. Da-Ae</strain>
        <tissue evidence="6">Seedling</tissue>
    </source>
</reference>
<name>A0ABQ8ELU1_BRANA</name>
<evidence type="ECO:0000256" key="2">
    <source>
        <dbReference type="ARBA" id="ARBA00022670"/>
    </source>
</evidence>
<feature type="compositionally biased region" description="Polar residues" evidence="4">
    <location>
        <begin position="1"/>
        <end position="10"/>
    </location>
</feature>
<protein>
    <recommendedName>
        <fullName evidence="5">Ubiquitin-like protease family profile domain-containing protein</fullName>
    </recommendedName>
</protein>
<evidence type="ECO:0000256" key="1">
    <source>
        <dbReference type="ARBA" id="ARBA00005234"/>
    </source>
</evidence>
<keyword evidence="3" id="KW-0378">Hydrolase</keyword>
<feature type="compositionally biased region" description="Basic and acidic residues" evidence="4">
    <location>
        <begin position="370"/>
        <end position="381"/>
    </location>
</feature>